<keyword evidence="2" id="KW-1185">Reference proteome</keyword>
<sequence>MEFQNQILQSILWNFTEQKFSDIENFRIALKDYNEKITDEKFSENLDKPILKINKVAIQYEYWDENIEDIIEPDFLLNADNGQFFTTAELLFKIHNQVHEKLKDDDHHFFEGLELWTGENPNYPDTPLYFLQQGS</sequence>
<evidence type="ECO:0000313" key="1">
    <source>
        <dbReference type="EMBL" id="REC78655.1"/>
    </source>
</evidence>
<dbReference type="AlphaFoldDB" id="A0A3D9DKU5"/>
<dbReference type="OrthoDB" id="1095351at2"/>
<comment type="caution">
    <text evidence="1">The sequence shown here is derived from an EMBL/GenBank/DDBJ whole genome shotgun (WGS) entry which is preliminary data.</text>
</comment>
<organism evidence="1 2">
    <name type="scientific">Chryseobacterium elymi</name>
    <dbReference type="NCBI Taxonomy" id="395936"/>
    <lineage>
        <taxon>Bacteria</taxon>
        <taxon>Pseudomonadati</taxon>
        <taxon>Bacteroidota</taxon>
        <taxon>Flavobacteriia</taxon>
        <taxon>Flavobacteriales</taxon>
        <taxon>Weeksellaceae</taxon>
        <taxon>Chryseobacterium group</taxon>
        <taxon>Chryseobacterium</taxon>
    </lineage>
</organism>
<accession>A0A3D9DKU5</accession>
<protein>
    <submittedName>
        <fullName evidence="1">Uncharacterized protein</fullName>
    </submittedName>
</protein>
<name>A0A3D9DKU5_9FLAO</name>
<reference evidence="1 2" key="1">
    <citation type="journal article" date="2010" name="Syst. Appl. Microbiol.">
        <title>Four new species of Chryseobacterium from the rhizosphere of coastal sand dune plants, Chryseobacterium elymi sp. nov., Chryseobacterium hagamense sp. nov., Chryseobacterium lathyri sp. nov. and Chryseobacterium rhizosphaerae sp. nov.</title>
        <authorList>
            <person name="Cho S.H."/>
            <person name="Lee K.S."/>
            <person name="Shin D.S."/>
            <person name="Han J.H."/>
            <person name="Park K.S."/>
            <person name="Lee C.H."/>
            <person name="Park K.H."/>
            <person name="Kim S.B."/>
        </authorList>
    </citation>
    <scope>NUCLEOTIDE SEQUENCE [LARGE SCALE GENOMIC DNA]</scope>
    <source>
        <strain evidence="1 2">KCTC 22547</strain>
    </source>
</reference>
<evidence type="ECO:0000313" key="2">
    <source>
        <dbReference type="Proteomes" id="UP000257030"/>
    </source>
</evidence>
<gene>
    <name evidence="1" type="ORF">DRF60_09420</name>
</gene>
<dbReference type="EMBL" id="QNUH01000006">
    <property type="protein sequence ID" value="REC78655.1"/>
    <property type="molecule type" value="Genomic_DNA"/>
</dbReference>
<dbReference type="RefSeq" id="WP_116011844.1">
    <property type="nucleotide sequence ID" value="NZ_QNUH01000006.1"/>
</dbReference>
<proteinExistence type="predicted"/>
<dbReference type="Proteomes" id="UP000257030">
    <property type="component" value="Unassembled WGS sequence"/>
</dbReference>